<evidence type="ECO:0000256" key="6">
    <source>
        <dbReference type="ARBA" id="ARBA00022824"/>
    </source>
</evidence>
<feature type="chain" id="PRO_5036849913" description="ER membrane protein complex subunit 10" evidence="9">
    <location>
        <begin position="22"/>
        <end position="220"/>
    </location>
</feature>
<evidence type="ECO:0000313" key="10">
    <source>
        <dbReference type="Proteomes" id="UP000887540"/>
    </source>
</evidence>
<dbReference type="PANTHER" id="PTHR21397">
    <property type="entry name" value="CHROMATIN COMPLEXES SUBUNIT BAP18-RELATED"/>
    <property type="match status" value="1"/>
</dbReference>
<keyword evidence="5 9" id="KW-0732">Signal</keyword>
<evidence type="ECO:0000256" key="7">
    <source>
        <dbReference type="ARBA" id="ARBA00022989"/>
    </source>
</evidence>
<evidence type="ECO:0000256" key="8">
    <source>
        <dbReference type="ARBA" id="ARBA00023136"/>
    </source>
</evidence>
<dbReference type="PANTHER" id="PTHR21397:SF4">
    <property type="entry name" value="ER MEMBRANE PROTEIN COMPLEX SUBUNIT 10"/>
    <property type="match status" value="1"/>
</dbReference>
<keyword evidence="10" id="KW-1185">Reference proteome</keyword>
<keyword evidence="4" id="KW-0812">Transmembrane</keyword>
<dbReference type="WBParaSite" id="ACRNAN_scaffold3100.g31281.t1">
    <property type="protein sequence ID" value="ACRNAN_scaffold3100.g31281.t1"/>
    <property type="gene ID" value="ACRNAN_scaffold3100.g31281"/>
</dbReference>
<evidence type="ECO:0000256" key="1">
    <source>
        <dbReference type="ARBA" id="ARBA00004115"/>
    </source>
</evidence>
<reference evidence="11" key="1">
    <citation type="submission" date="2022-11" db="UniProtKB">
        <authorList>
            <consortium name="WormBaseParasite"/>
        </authorList>
    </citation>
    <scope>IDENTIFICATION</scope>
</reference>
<dbReference type="Proteomes" id="UP000887540">
    <property type="component" value="Unplaced"/>
</dbReference>
<name>A0A914DMN3_9BILA</name>
<evidence type="ECO:0000256" key="9">
    <source>
        <dbReference type="SAM" id="SignalP"/>
    </source>
</evidence>
<dbReference type="GO" id="GO:0072546">
    <property type="term" value="C:EMC complex"/>
    <property type="evidence" value="ECO:0007669"/>
    <property type="project" value="TreeGrafter"/>
</dbReference>
<comment type="subcellular location">
    <subcellularLocation>
        <location evidence="1">Endoplasmic reticulum membrane</location>
        <topology evidence="1">Single-pass type I membrane protein</topology>
    </subcellularLocation>
</comment>
<sequence>MLHFYKQLFLLLVCLIWSILADWSINLGYSTTGVSFEPLGTISLNQRSDGNYTGVFRASPGVTNGLKQALLDISKKPESLYYVKADDLLSFNYPCLLLRSNLAHTFALTVDTERRLIYSLTIFPANVYDAGKELLQCDGIELTPNAQVTGNVVITKVGELPTPDTAAYLQRLEDEKRARQHGASQDNRSFLAKYWMYIVPVVLFMVLSNAFSAEPQGEGQ</sequence>
<keyword evidence="6" id="KW-0256">Endoplasmic reticulum</keyword>
<keyword evidence="7" id="KW-1133">Transmembrane helix</keyword>
<evidence type="ECO:0000256" key="5">
    <source>
        <dbReference type="ARBA" id="ARBA00022729"/>
    </source>
</evidence>
<evidence type="ECO:0000313" key="11">
    <source>
        <dbReference type="WBParaSite" id="ACRNAN_scaffold3100.g31281.t1"/>
    </source>
</evidence>
<evidence type="ECO:0000256" key="3">
    <source>
        <dbReference type="ARBA" id="ARBA00020105"/>
    </source>
</evidence>
<protein>
    <recommendedName>
        <fullName evidence="3">ER membrane protein complex subunit 10</fullName>
    </recommendedName>
</protein>
<dbReference type="Pfam" id="PF21203">
    <property type="entry name" value="ECM10"/>
    <property type="match status" value="1"/>
</dbReference>
<dbReference type="AlphaFoldDB" id="A0A914DMN3"/>
<comment type="similarity">
    <text evidence="2">Belongs to the EMC10 family.</text>
</comment>
<organism evidence="10 11">
    <name type="scientific">Acrobeloides nanus</name>
    <dbReference type="NCBI Taxonomy" id="290746"/>
    <lineage>
        <taxon>Eukaryota</taxon>
        <taxon>Metazoa</taxon>
        <taxon>Ecdysozoa</taxon>
        <taxon>Nematoda</taxon>
        <taxon>Chromadorea</taxon>
        <taxon>Rhabditida</taxon>
        <taxon>Tylenchina</taxon>
        <taxon>Cephalobomorpha</taxon>
        <taxon>Cephaloboidea</taxon>
        <taxon>Cephalobidae</taxon>
        <taxon>Acrobeloides</taxon>
    </lineage>
</organism>
<proteinExistence type="inferred from homology"/>
<keyword evidence="8" id="KW-0472">Membrane</keyword>
<accession>A0A914DMN3</accession>
<evidence type="ECO:0000256" key="2">
    <source>
        <dbReference type="ARBA" id="ARBA00007695"/>
    </source>
</evidence>
<feature type="signal peptide" evidence="9">
    <location>
        <begin position="1"/>
        <end position="21"/>
    </location>
</feature>
<evidence type="ECO:0000256" key="4">
    <source>
        <dbReference type="ARBA" id="ARBA00022692"/>
    </source>
</evidence>
<dbReference type="CDD" id="cd22209">
    <property type="entry name" value="EMC10"/>
    <property type="match status" value="1"/>
</dbReference>